<proteinExistence type="predicted"/>
<evidence type="ECO:0000256" key="5">
    <source>
        <dbReference type="SAM" id="Phobius"/>
    </source>
</evidence>
<dbReference type="GO" id="GO:0016020">
    <property type="term" value="C:membrane"/>
    <property type="evidence" value="ECO:0007669"/>
    <property type="project" value="UniProtKB-SubCell"/>
</dbReference>
<evidence type="ECO:0000256" key="4">
    <source>
        <dbReference type="ARBA" id="ARBA00023136"/>
    </source>
</evidence>
<evidence type="ECO:0000259" key="6">
    <source>
        <dbReference type="Pfam" id="PF06271"/>
    </source>
</evidence>
<comment type="caution">
    <text evidence="7">The sequence shown here is derived from an EMBL/GenBank/DDBJ whole genome shotgun (WGS) entry which is preliminary data.</text>
</comment>
<evidence type="ECO:0000313" key="7">
    <source>
        <dbReference type="EMBL" id="GLU47305.1"/>
    </source>
</evidence>
<dbReference type="EMBL" id="BSQG01000002">
    <property type="protein sequence ID" value="GLU47305.1"/>
    <property type="molecule type" value="Genomic_DNA"/>
</dbReference>
<name>A0A9W6P4Q2_9ACTN</name>
<feature type="domain" description="RDD" evidence="6">
    <location>
        <begin position="28"/>
        <end position="156"/>
    </location>
</feature>
<accession>A0A9W6P4Q2</accession>
<comment type="subcellular location">
    <subcellularLocation>
        <location evidence="1">Membrane</location>
        <topology evidence="1">Multi-pass membrane protein</topology>
    </subcellularLocation>
</comment>
<evidence type="ECO:0000313" key="8">
    <source>
        <dbReference type="Proteomes" id="UP001165092"/>
    </source>
</evidence>
<dbReference type="PANTHER" id="PTHR38480">
    <property type="entry name" value="SLR0254 PROTEIN"/>
    <property type="match status" value="1"/>
</dbReference>
<protein>
    <recommendedName>
        <fullName evidence="6">RDD domain-containing protein</fullName>
    </recommendedName>
</protein>
<dbReference type="AlphaFoldDB" id="A0A9W6P4Q2"/>
<evidence type="ECO:0000256" key="1">
    <source>
        <dbReference type="ARBA" id="ARBA00004141"/>
    </source>
</evidence>
<dbReference type="Proteomes" id="UP001165092">
    <property type="component" value="Unassembled WGS sequence"/>
</dbReference>
<keyword evidence="3 5" id="KW-1133">Transmembrane helix</keyword>
<gene>
    <name evidence="7" type="ORF">Nans01_16560</name>
</gene>
<organism evidence="7 8">
    <name type="scientific">Nocardiopsis ansamitocini</name>
    <dbReference type="NCBI Taxonomy" id="1670832"/>
    <lineage>
        <taxon>Bacteria</taxon>
        <taxon>Bacillati</taxon>
        <taxon>Actinomycetota</taxon>
        <taxon>Actinomycetes</taxon>
        <taxon>Streptosporangiales</taxon>
        <taxon>Nocardiopsidaceae</taxon>
        <taxon>Nocardiopsis</taxon>
    </lineage>
</organism>
<dbReference type="Pfam" id="PF06271">
    <property type="entry name" value="RDD"/>
    <property type="match status" value="1"/>
</dbReference>
<dbReference type="PANTHER" id="PTHR38480:SF1">
    <property type="entry name" value="SLR0254 PROTEIN"/>
    <property type="match status" value="1"/>
</dbReference>
<evidence type="ECO:0000256" key="3">
    <source>
        <dbReference type="ARBA" id="ARBA00022989"/>
    </source>
</evidence>
<reference evidence="7" key="1">
    <citation type="submission" date="2023-02" db="EMBL/GenBank/DDBJ databases">
        <title>Nocardiopsis ansamitocini NBRC 112285.</title>
        <authorList>
            <person name="Ichikawa N."/>
            <person name="Sato H."/>
            <person name="Tonouchi N."/>
        </authorList>
    </citation>
    <scope>NUCLEOTIDE SEQUENCE</scope>
    <source>
        <strain evidence="7">NBRC 112285</strain>
    </source>
</reference>
<feature type="transmembrane region" description="Helical" evidence="5">
    <location>
        <begin position="39"/>
        <end position="56"/>
    </location>
</feature>
<keyword evidence="2 5" id="KW-0812">Transmembrane</keyword>
<keyword evidence="4 5" id="KW-0472">Membrane</keyword>
<dbReference type="InterPro" id="IPR010432">
    <property type="entry name" value="RDD"/>
</dbReference>
<sequence>MGGGPVTASEASSKYRLRLPTRATTTVIARRLAQGLVDLALSSGLVALVLALYLLVPLEAEFASETLFVVFSVLILALALWVHAWYWVARPSRHGRGQTTGMELLEIRVVDAGGGPATVGQLFVRWLLLPVDLLLVGLVLMLRDVRHRRLGDLVAGTAVVRD</sequence>
<feature type="transmembrane region" description="Helical" evidence="5">
    <location>
        <begin position="68"/>
        <end position="88"/>
    </location>
</feature>
<evidence type="ECO:0000256" key="2">
    <source>
        <dbReference type="ARBA" id="ARBA00022692"/>
    </source>
</evidence>
<feature type="transmembrane region" description="Helical" evidence="5">
    <location>
        <begin position="123"/>
        <end position="142"/>
    </location>
</feature>
<keyword evidence="8" id="KW-1185">Reference proteome</keyword>